<keyword evidence="1" id="KW-1133">Transmembrane helix</keyword>
<evidence type="ECO:0000313" key="3">
    <source>
        <dbReference type="Proteomes" id="UP000239757"/>
    </source>
</evidence>
<dbReference type="EMBL" id="KZ669555">
    <property type="protein sequence ID" value="PPR85091.1"/>
    <property type="molecule type" value="Genomic_DNA"/>
</dbReference>
<reference evidence="2 3" key="1">
    <citation type="submission" date="2015-01" db="EMBL/GenBank/DDBJ databases">
        <title>Genome of allotetraploid Gossypium barbadense reveals genomic plasticity and fiber elongation in cotton evolution.</title>
        <authorList>
            <person name="Chen X."/>
            <person name="Liu X."/>
            <person name="Zhao B."/>
            <person name="Zheng H."/>
            <person name="Hu Y."/>
            <person name="Lu G."/>
            <person name="Yang C."/>
            <person name="Chen J."/>
            <person name="Shan C."/>
            <person name="Zhang L."/>
            <person name="Zhou Y."/>
            <person name="Wang L."/>
            <person name="Guo W."/>
            <person name="Bai Y."/>
            <person name="Ruan J."/>
            <person name="Shangguan X."/>
            <person name="Mao Y."/>
            <person name="Jiang J."/>
            <person name="Zhu Y."/>
            <person name="Lei J."/>
            <person name="Kang H."/>
            <person name="Chen S."/>
            <person name="He X."/>
            <person name="Wang R."/>
            <person name="Wang Y."/>
            <person name="Chen J."/>
            <person name="Wang L."/>
            <person name="Yu S."/>
            <person name="Wang B."/>
            <person name="Wei J."/>
            <person name="Song S."/>
            <person name="Lu X."/>
            <person name="Gao Z."/>
            <person name="Gu W."/>
            <person name="Deng X."/>
            <person name="Ma D."/>
            <person name="Wang S."/>
            <person name="Liang W."/>
            <person name="Fang L."/>
            <person name="Cai C."/>
            <person name="Zhu X."/>
            <person name="Zhou B."/>
            <person name="Zhang Y."/>
            <person name="Chen Z."/>
            <person name="Xu S."/>
            <person name="Zhu R."/>
            <person name="Wang S."/>
            <person name="Zhang T."/>
            <person name="Zhao G."/>
        </authorList>
    </citation>
    <scope>NUCLEOTIDE SEQUENCE [LARGE SCALE GENOMIC DNA]</scope>
    <source>
        <strain evidence="3">cv. Xinhai21</strain>
        <tissue evidence="2">Leaf</tissue>
    </source>
</reference>
<organism evidence="2 3">
    <name type="scientific">Gossypium barbadense</name>
    <name type="common">Sea Island cotton</name>
    <name type="synonym">Hibiscus barbadensis</name>
    <dbReference type="NCBI Taxonomy" id="3634"/>
    <lineage>
        <taxon>Eukaryota</taxon>
        <taxon>Viridiplantae</taxon>
        <taxon>Streptophyta</taxon>
        <taxon>Embryophyta</taxon>
        <taxon>Tracheophyta</taxon>
        <taxon>Spermatophyta</taxon>
        <taxon>Magnoliopsida</taxon>
        <taxon>eudicotyledons</taxon>
        <taxon>Gunneridae</taxon>
        <taxon>Pentapetalae</taxon>
        <taxon>rosids</taxon>
        <taxon>malvids</taxon>
        <taxon>Malvales</taxon>
        <taxon>Malvaceae</taxon>
        <taxon>Malvoideae</taxon>
        <taxon>Gossypium</taxon>
    </lineage>
</organism>
<accession>A0A2P5W1Z8</accession>
<sequence length="396" mass="44700">MPNAMKFLKELLANKQKLDEAPHVELNAEMSLKEAHESFSSNSRGPTHEERRLQIDELDEWRTHKLRTHDKPKLCQNELDTFPNQLKVGDIVLLDAADPHIVTSKPDEEIPLTVLSIFPFGFSTKIRPSTGAYLGPCENRAKDFPNTGDDKMPRPCGMAMFEPTKTTWGYHIIFTRKENHRICFQEIEGSVIFRGSNRKNSSPSPTVPPWAPGRTFPNTSGPTFNCSVALGLYTKEFKEENELQALTRHIHFSPSKCLHTLAPGTAFYNPGHFKASLFPPSLRYLHAILAHTITGRQESTGVVNTHDAYFVWCMSYGHVINLAYFIGLAIQHQTERHRKGVISIGPYMTRLARHFGLVSTAAQESSLNLIGQMSPQGISRMLSMRMIERCRGTYPP</sequence>
<evidence type="ECO:0000313" key="2">
    <source>
        <dbReference type="EMBL" id="PPR85091.1"/>
    </source>
</evidence>
<feature type="transmembrane region" description="Helical" evidence="1">
    <location>
        <begin position="309"/>
        <end position="330"/>
    </location>
</feature>
<dbReference type="AlphaFoldDB" id="A0A2P5W1Z8"/>
<keyword evidence="1" id="KW-0812">Transmembrane</keyword>
<protein>
    <submittedName>
        <fullName evidence="2">Uncharacterized protein</fullName>
    </submittedName>
</protein>
<gene>
    <name evidence="2" type="ORF">GOBAR_AA35600</name>
</gene>
<keyword evidence="1" id="KW-0472">Membrane</keyword>
<proteinExistence type="predicted"/>
<name>A0A2P5W1Z8_GOSBA</name>
<evidence type="ECO:0000256" key="1">
    <source>
        <dbReference type="SAM" id="Phobius"/>
    </source>
</evidence>
<dbReference type="Proteomes" id="UP000239757">
    <property type="component" value="Unassembled WGS sequence"/>
</dbReference>
<dbReference type="OrthoDB" id="1685790at2759"/>